<protein>
    <submittedName>
        <fullName evidence="2">Chemosensory protein 17</fullName>
    </submittedName>
</protein>
<dbReference type="EMBL" id="MT136974">
    <property type="protein sequence ID" value="QRI42712.1"/>
    <property type="molecule type" value="mRNA"/>
</dbReference>
<reference evidence="2" key="2">
    <citation type="journal article" name="Front. Genet.">
        <title>The Characteristics of Chemosensory and Opsin Genes in Newly Emerged and Sexually Mature Agrilus planipennis, an Important Quarantine Forest Beetle.</title>
        <authorList>
            <person name="Shen S."/>
            <person name="Fan Z."/>
            <person name="Zhang X."/>
            <person name="Kong X."/>
            <person name="Liu F."/>
            <person name="Zhang Z."/>
            <person name="Zhang X."/>
            <person name="Hu X."/>
            <person name="Zhang S."/>
        </authorList>
    </citation>
    <scope>NUCLEOTIDE SEQUENCE</scope>
</reference>
<dbReference type="AlphaFoldDB" id="A0A890UXC5"/>
<dbReference type="InterPro" id="IPR036682">
    <property type="entry name" value="OS_D_A10/PebIII_sf"/>
</dbReference>
<keyword evidence="1" id="KW-0732">Signal</keyword>
<dbReference type="OrthoDB" id="6344725at2759"/>
<accession>A0A890UXC5</accession>
<sequence>MVYKTHFLLVLLGLALAEAFPGEKNKYDNIDIDAICKNKRLLLGYVNCMLDKGPCTAEGRALKENIPNSLENKCSDCEEADKERVKKGATCVRCSYPEEWEAIVEHFDPEKKYREIGREFFGEKSC</sequence>
<proteinExistence type="evidence at transcript level"/>
<dbReference type="SUPFAM" id="SSF100910">
    <property type="entry name" value="Chemosensory protein Csp2"/>
    <property type="match status" value="1"/>
</dbReference>
<name>A0A890UXC5_AGRPL</name>
<evidence type="ECO:0000256" key="1">
    <source>
        <dbReference type="SAM" id="SignalP"/>
    </source>
</evidence>
<feature type="signal peptide" evidence="1">
    <location>
        <begin position="1"/>
        <end position="19"/>
    </location>
</feature>
<dbReference type="PANTHER" id="PTHR11257">
    <property type="entry name" value="CHEMOSENSORY PROTEIN-RELATED"/>
    <property type="match status" value="1"/>
</dbReference>
<dbReference type="PANTHER" id="PTHR11257:SF13">
    <property type="entry name" value="GEO07322P1"/>
    <property type="match status" value="1"/>
</dbReference>
<dbReference type="Gene3D" id="1.10.2080.10">
    <property type="entry name" value="Insect odorant-binding protein A10/Ejaculatory bulb-specific protein 3"/>
    <property type="match status" value="1"/>
</dbReference>
<reference evidence="2" key="1">
    <citation type="submission" date="2020-03" db="EMBL/GenBank/DDBJ databases">
        <title>Chemosensory and opsin genes in newly emerged and sexual maturity Agrilus planipennis.</title>
        <authorList>
            <person name="Zhang S."/>
        </authorList>
    </citation>
    <scope>NUCLEOTIDE SEQUENCE</scope>
</reference>
<dbReference type="Pfam" id="PF03392">
    <property type="entry name" value="OS-D"/>
    <property type="match status" value="1"/>
</dbReference>
<feature type="chain" id="PRO_5032974506" evidence="1">
    <location>
        <begin position="20"/>
        <end position="126"/>
    </location>
</feature>
<dbReference type="InterPro" id="IPR005055">
    <property type="entry name" value="A10/PebIII"/>
</dbReference>
<evidence type="ECO:0000313" key="2">
    <source>
        <dbReference type="EMBL" id="QRI42712.1"/>
    </source>
</evidence>
<organism evidence="2">
    <name type="scientific">Agrilus planipennis</name>
    <name type="common">Emerald ash borer</name>
    <name type="synonym">Agrilus marcopoli</name>
    <dbReference type="NCBI Taxonomy" id="224129"/>
    <lineage>
        <taxon>Eukaryota</taxon>
        <taxon>Metazoa</taxon>
        <taxon>Ecdysozoa</taxon>
        <taxon>Arthropoda</taxon>
        <taxon>Hexapoda</taxon>
        <taxon>Insecta</taxon>
        <taxon>Pterygota</taxon>
        <taxon>Neoptera</taxon>
        <taxon>Endopterygota</taxon>
        <taxon>Coleoptera</taxon>
        <taxon>Polyphaga</taxon>
        <taxon>Elateriformia</taxon>
        <taxon>Buprestoidea</taxon>
        <taxon>Buprestidae</taxon>
        <taxon>Agrilinae</taxon>
        <taxon>Agrilus</taxon>
    </lineage>
</organism>